<dbReference type="GO" id="GO:0005737">
    <property type="term" value="C:cytoplasm"/>
    <property type="evidence" value="ECO:0007669"/>
    <property type="project" value="TreeGrafter"/>
</dbReference>
<dbReference type="PIRSF" id="PIRSF000477">
    <property type="entry name" value="PurNPase"/>
    <property type="match status" value="1"/>
</dbReference>
<dbReference type="GO" id="GO:0004731">
    <property type="term" value="F:purine-nucleoside phosphorylase activity"/>
    <property type="evidence" value="ECO:0007669"/>
    <property type="project" value="UniProtKB-EC"/>
</dbReference>
<dbReference type="InterPro" id="IPR011268">
    <property type="entry name" value="Purine_phosphorylase"/>
</dbReference>
<dbReference type="EMBL" id="DTGT01000191">
    <property type="protein sequence ID" value="HGH60877.1"/>
    <property type="molecule type" value="Genomic_DNA"/>
</dbReference>
<dbReference type="UniPathway" id="UPA00606"/>
<organism evidence="8">
    <name type="scientific">Desulfomonile tiedjei</name>
    <dbReference type="NCBI Taxonomy" id="2358"/>
    <lineage>
        <taxon>Bacteria</taxon>
        <taxon>Pseudomonadati</taxon>
        <taxon>Thermodesulfobacteriota</taxon>
        <taxon>Desulfomonilia</taxon>
        <taxon>Desulfomonilales</taxon>
        <taxon>Desulfomonilaceae</taxon>
        <taxon>Desulfomonile</taxon>
    </lineage>
</organism>
<dbReference type="Pfam" id="PF01048">
    <property type="entry name" value="PNP_UDP_1"/>
    <property type="match status" value="1"/>
</dbReference>
<feature type="domain" description="Nucleoside phosphorylase" evidence="7">
    <location>
        <begin position="33"/>
        <end position="276"/>
    </location>
</feature>
<reference evidence="8" key="1">
    <citation type="journal article" date="2020" name="mSystems">
        <title>Genome- and Community-Level Interaction Insights into Carbon Utilization and Element Cycling Functions of Hydrothermarchaeota in Hydrothermal Sediment.</title>
        <authorList>
            <person name="Zhou Z."/>
            <person name="Liu Y."/>
            <person name="Xu W."/>
            <person name="Pan J."/>
            <person name="Luo Z.H."/>
            <person name="Li M."/>
        </authorList>
    </citation>
    <scope>NUCLEOTIDE SEQUENCE [LARGE SCALE GENOMIC DNA]</scope>
    <source>
        <strain evidence="8">SpSt-769</strain>
    </source>
</reference>
<dbReference type="NCBIfam" id="TIGR01697">
    <property type="entry name" value="PNPH-PUNA-XAPA"/>
    <property type="match status" value="1"/>
</dbReference>
<dbReference type="NCBIfam" id="TIGR01700">
    <property type="entry name" value="PNPH"/>
    <property type="match status" value="1"/>
</dbReference>
<keyword evidence="4 6" id="KW-0328">Glycosyltransferase</keyword>
<evidence type="ECO:0000256" key="3">
    <source>
        <dbReference type="ARBA" id="ARBA00011233"/>
    </source>
</evidence>
<comment type="pathway">
    <text evidence="1 6">Purine metabolism; purine nucleoside salvage.</text>
</comment>
<evidence type="ECO:0000256" key="2">
    <source>
        <dbReference type="ARBA" id="ARBA00006751"/>
    </source>
</evidence>
<dbReference type="AlphaFoldDB" id="A0A7C4EWY9"/>
<evidence type="ECO:0000313" key="8">
    <source>
        <dbReference type="EMBL" id="HGH60877.1"/>
    </source>
</evidence>
<dbReference type="InterPro" id="IPR000845">
    <property type="entry name" value="Nucleoside_phosphorylase_d"/>
</dbReference>
<evidence type="ECO:0000256" key="6">
    <source>
        <dbReference type="PIRNR" id="PIRNR000477"/>
    </source>
</evidence>
<keyword evidence="5 6" id="KW-0808">Transferase</keyword>
<dbReference type="Gene3D" id="3.40.50.1580">
    <property type="entry name" value="Nucleoside phosphorylase domain"/>
    <property type="match status" value="1"/>
</dbReference>
<dbReference type="InterPro" id="IPR018099">
    <property type="entry name" value="Purine_phosphorylase-2_CS"/>
</dbReference>
<dbReference type="EC" id="2.4.2.1" evidence="6"/>
<comment type="similarity">
    <text evidence="2 6">Belongs to the PNP/MTAP phosphorylase family.</text>
</comment>
<proteinExistence type="inferred from homology"/>
<evidence type="ECO:0000259" key="7">
    <source>
        <dbReference type="Pfam" id="PF01048"/>
    </source>
</evidence>
<evidence type="ECO:0000256" key="4">
    <source>
        <dbReference type="ARBA" id="ARBA00022676"/>
    </source>
</evidence>
<gene>
    <name evidence="8" type="ORF">ENV54_06225</name>
</gene>
<evidence type="ECO:0000256" key="5">
    <source>
        <dbReference type="ARBA" id="ARBA00022679"/>
    </source>
</evidence>
<protein>
    <recommendedName>
        <fullName evidence="6">Purine nucleoside phosphorylase</fullName>
        <ecNumber evidence="6">2.4.2.1</ecNumber>
    </recommendedName>
    <alternativeName>
        <fullName evidence="6">Inosine-guanosine phosphorylase</fullName>
    </alternativeName>
</protein>
<dbReference type="GO" id="GO:0009116">
    <property type="term" value="P:nucleoside metabolic process"/>
    <property type="evidence" value="ECO:0007669"/>
    <property type="project" value="InterPro"/>
</dbReference>
<dbReference type="CDD" id="cd09009">
    <property type="entry name" value="PNP-EcPNPII_like"/>
    <property type="match status" value="1"/>
</dbReference>
<dbReference type="PANTHER" id="PTHR11904:SF9">
    <property type="entry name" value="PURINE NUCLEOSIDE PHOSPHORYLASE-RELATED"/>
    <property type="match status" value="1"/>
</dbReference>
<sequence length="281" mass="30486">MRALEVTCMDLYDSVVRAADFIASRTHIAPHAGVILGTGLGGLADDLEVETTIPYKDIPGFRPATVVGHRGRLIMGTMAGRPVVVMDGRFHYYEGLTLQEATLPVRVIKRLGADVLIINSAAGGLNPLFKPADIMIATDHVNLLGDNPLRGVFDDRLGPRFPDMRRPYDPQLIKIATRAALELRIPVRHGVYVAVSGPSLETPAETRFLRLLGADAVGMSTVPEVIVARQAGLRVLVMAVITNVNLPDAMRPITVEQVVKNANRARSTLAKLLKAIMVKIH</sequence>
<comment type="caution">
    <text evidence="8">The sequence shown here is derived from an EMBL/GenBank/DDBJ whole genome shotgun (WGS) entry which is preliminary data.</text>
</comment>
<comment type="function">
    <text evidence="6">The purine nucleoside phosphorylases catalyze the phosphorolytic breakdown of the N-glycosidic bond in the beta-(deoxy)ribonucleoside molecules, with the formation of the corresponding free purine bases and pentose-1-phosphate.</text>
</comment>
<dbReference type="NCBIfam" id="NF006054">
    <property type="entry name" value="PRK08202.1"/>
    <property type="match status" value="1"/>
</dbReference>
<comment type="subunit">
    <text evidence="3">Homotrimer.</text>
</comment>
<evidence type="ECO:0000256" key="1">
    <source>
        <dbReference type="ARBA" id="ARBA00005058"/>
    </source>
</evidence>
<dbReference type="PANTHER" id="PTHR11904">
    <property type="entry name" value="METHYLTHIOADENOSINE/PURINE NUCLEOSIDE PHOSPHORYLASE"/>
    <property type="match status" value="1"/>
</dbReference>
<dbReference type="InterPro" id="IPR011270">
    <property type="entry name" value="Pur_Nuc_Pase_Ino/Guo-sp"/>
</dbReference>
<dbReference type="InterPro" id="IPR035994">
    <property type="entry name" value="Nucleoside_phosphorylase_sf"/>
</dbReference>
<dbReference type="SUPFAM" id="SSF53167">
    <property type="entry name" value="Purine and uridine phosphorylases"/>
    <property type="match status" value="1"/>
</dbReference>
<accession>A0A7C4EWY9</accession>
<name>A0A7C4EWY9_9BACT</name>
<dbReference type="PROSITE" id="PS01240">
    <property type="entry name" value="PNP_MTAP_2"/>
    <property type="match status" value="1"/>
</dbReference>